<name>A0A6I4I7S7_9SPHI</name>
<dbReference type="SUPFAM" id="SSF47384">
    <property type="entry name" value="Homodimeric domain of signal transducing histidine kinase"/>
    <property type="match status" value="1"/>
</dbReference>
<dbReference type="PANTHER" id="PTHR43065">
    <property type="entry name" value="SENSOR HISTIDINE KINASE"/>
    <property type="match status" value="1"/>
</dbReference>
<dbReference type="AlphaFoldDB" id="A0A6I4I7S7"/>
<dbReference type="InterPro" id="IPR004358">
    <property type="entry name" value="Sig_transdc_His_kin-like_C"/>
</dbReference>
<keyword evidence="3" id="KW-0597">Phosphoprotein</keyword>
<dbReference type="OrthoDB" id="9806995at2"/>
<evidence type="ECO:0000313" key="6">
    <source>
        <dbReference type="Proteomes" id="UP000434850"/>
    </source>
</evidence>
<dbReference type="CDD" id="cd00082">
    <property type="entry name" value="HisKA"/>
    <property type="match status" value="1"/>
</dbReference>
<keyword evidence="5" id="KW-0808">Transferase</keyword>
<dbReference type="InterPro" id="IPR036890">
    <property type="entry name" value="HATPase_C_sf"/>
</dbReference>
<proteinExistence type="predicted"/>
<accession>A0A6I4I7S7</accession>
<dbReference type="Proteomes" id="UP000434850">
    <property type="component" value="Unassembled WGS sequence"/>
</dbReference>
<keyword evidence="6" id="KW-1185">Reference proteome</keyword>
<dbReference type="PROSITE" id="PS50109">
    <property type="entry name" value="HIS_KIN"/>
    <property type="match status" value="1"/>
</dbReference>
<dbReference type="InterPro" id="IPR003594">
    <property type="entry name" value="HATPase_dom"/>
</dbReference>
<organism evidence="5 6">
    <name type="scientific">Mucilaginibacter aquatilis</name>
    <dbReference type="NCBI Taxonomy" id="1517760"/>
    <lineage>
        <taxon>Bacteria</taxon>
        <taxon>Pseudomonadati</taxon>
        <taxon>Bacteroidota</taxon>
        <taxon>Sphingobacteriia</taxon>
        <taxon>Sphingobacteriales</taxon>
        <taxon>Sphingobacteriaceae</taxon>
        <taxon>Mucilaginibacter</taxon>
    </lineage>
</organism>
<reference evidence="5 6" key="1">
    <citation type="submission" date="2019-12" db="EMBL/GenBank/DDBJ databases">
        <title>Mucilaginibacter sp. HME9299 genome sequencing and assembly.</title>
        <authorList>
            <person name="Kang H."/>
            <person name="Kim H."/>
            <person name="Joh K."/>
        </authorList>
    </citation>
    <scope>NUCLEOTIDE SEQUENCE [LARGE SCALE GENOMIC DNA]</scope>
    <source>
        <strain evidence="5 6">HME9299</strain>
    </source>
</reference>
<dbReference type="EC" id="2.7.13.3" evidence="2"/>
<dbReference type="Gene3D" id="1.10.287.130">
    <property type="match status" value="1"/>
</dbReference>
<dbReference type="InterPro" id="IPR003661">
    <property type="entry name" value="HisK_dim/P_dom"/>
</dbReference>
<evidence type="ECO:0000256" key="1">
    <source>
        <dbReference type="ARBA" id="ARBA00000085"/>
    </source>
</evidence>
<dbReference type="SUPFAM" id="SSF55874">
    <property type="entry name" value="ATPase domain of HSP90 chaperone/DNA topoisomerase II/histidine kinase"/>
    <property type="match status" value="1"/>
</dbReference>
<comment type="catalytic activity">
    <reaction evidence="1">
        <text>ATP + protein L-histidine = ADP + protein N-phospho-L-histidine.</text>
        <dbReference type="EC" id="2.7.13.3"/>
    </reaction>
</comment>
<dbReference type="SMART" id="SM00387">
    <property type="entry name" value="HATPase_c"/>
    <property type="match status" value="1"/>
</dbReference>
<gene>
    <name evidence="5" type="ORF">GO816_08915</name>
</gene>
<evidence type="ECO:0000256" key="2">
    <source>
        <dbReference type="ARBA" id="ARBA00012438"/>
    </source>
</evidence>
<keyword evidence="5" id="KW-0418">Kinase</keyword>
<dbReference type="Pfam" id="PF02518">
    <property type="entry name" value="HATPase_c"/>
    <property type="match status" value="1"/>
</dbReference>
<dbReference type="RefSeq" id="WP_157541388.1">
    <property type="nucleotide sequence ID" value="NZ_WQLA01000003.1"/>
</dbReference>
<dbReference type="InterPro" id="IPR036097">
    <property type="entry name" value="HisK_dim/P_sf"/>
</dbReference>
<dbReference type="Gene3D" id="3.30.565.10">
    <property type="entry name" value="Histidine kinase-like ATPase, C-terminal domain"/>
    <property type="match status" value="1"/>
</dbReference>
<evidence type="ECO:0000259" key="4">
    <source>
        <dbReference type="PROSITE" id="PS50109"/>
    </source>
</evidence>
<comment type="caution">
    <text evidence="5">The sequence shown here is derived from an EMBL/GenBank/DDBJ whole genome shotgun (WGS) entry which is preliminary data.</text>
</comment>
<dbReference type="PRINTS" id="PR00344">
    <property type="entry name" value="BCTRLSENSOR"/>
</dbReference>
<dbReference type="PANTHER" id="PTHR43065:SF42">
    <property type="entry name" value="TWO-COMPONENT SENSOR PPRA"/>
    <property type="match status" value="1"/>
</dbReference>
<feature type="domain" description="Histidine kinase" evidence="4">
    <location>
        <begin position="44"/>
        <end position="292"/>
    </location>
</feature>
<dbReference type="InterPro" id="IPR005467">
    <property type="entry name" value="His_kinase_dom"/>
</dbReference>
<evidence type="ECO:0000313" key="5">
    <source>
        <dbReference type="EMBL" id="MVN91240.1"/>
    </source>
</evidence>
<dbReference type="GO" id="GO:0000155">
    <property type="term" value="F:phosphorelay sensor kinase activity"/>
    <property type="evidence" value="ECO:0007669"/>
    <property type="project" value="InterPro"/>
</dbReference>
<dbReference type="EMBL" id="WQLA01000003">
    <property type="protein sequence ID" value="MVN91240.1"/>
    <property type="molecule type" value="Genomic_DNA"/>
</dbReference>
<protein>
    <recommendedName>
        <fullName evidence="2">histidine kinase</fullName>
        <ecNumber evidence="2">2.7.13.3</ecNumber>
    </recommendedName>
</protein>
<sequence>MDVNSQPLNGDTHPNKQFLNEVERLQCVLKEQDKLASIGLITAGILHEIRNPLNFIFNFSKVNAGLLDEFREVLAKGVNNLTHDDFDELKDIEVNLNRNLNKITENGQRAMRIIVNMLAQSRRENAEDFESTDINQLVDEFVKLAYHGIRGNNSVFNLSIITDFDASIGKVNINAHHLGRGLLNIVSNACYAMEQKSKQVQDGTYTPQLTVATKKTTEGFRISIMDNGTGIPDEIKENIFKPFFTTKTSSDGTGLGLSMTHDIIQKLHKGKLEVNSKAGEYTEFVIDIPVKY</sequence>
<evidence type="ECO:0000256" key="3">
    <source>
        <dbReference type="ARBA" id="ARBA00022553"/>
    </source>
</evidence>